<dbReference type="AlphaFoldDB" id="A0A6I2L678"/>
<dbReference type="Proteomes" id="UP000433309">
    <property type="component" value="Unassembled WGS sequence"/>
</dbReference>
<accession>A0A6I2L678</accession>
<evidence type="ECO:0000313" key="1">
    <source>
        <dbReference type="EMBL" id="MRW91799.1"/>
    </source>
</evidence>
<name>A0A6I2L678_9BURK</name>
<evidence type="ECO:0000313" key="2">
    <source>
        <dbReference type="Proteomes" id="UP000433309"/>
    </source>
</evidence>
<sequence length="232" mass="25794">MNHPPRFPWNHFPPVYLHTSERFVRTHHAFVAARAGDSRASMKLVADAIPVSMLEQLAKRFDALAPVLVSPQVAEKSGLSTTPQVLASVLSDFLQWPCENRVIRSGGVGDTGYERLQRQAIYDGPVVIGLNYLLVDEFIEHGGTLANFRGHILEQKGCVIGATVLAGDDCNAELALTGTILSELRSRHGRIEYWWRQRFGFGFECLTASEARYLCRVRSSESIIASLVAIER</sequence>
<dbReference type="SUPFAM" id="SSF53271">
    <property type="entry name" value="PRTase-like"/>
    <property type="match status" value="1"/>
</dbReference>
<proteinExistence type="predicted"/>
<gene>
    <name evidence="1" type="ORF">GJ699_17530</name>
</gene>
<keyword evidence="2" id="KW-1185">Reference proteome</keyword>
<reference evidence="1 2" key="1">
    <citation type="submission" date="2019-11" db="EMBL/GenBank/DDBJ databases">
        <title>Novel species isolated from a subtropical stream in China.</title>
        <authorList>
            <person name="Lu H."/>
        </authorList>
    </citation>
    <scope>NUCLEOTIDE SEQUENCE [LARGE SCALE GENOMIC DNA]</scope>
    <source>
        <strain evidence="1 2">FT80W</strain>
    </source>
</reference>
<comment type="caution">
    <text evidence="1">The sequence shown here is derived from an EMBL/GenBank/DDBJ whole genome shotgun (WGS) entry which is preliminary data.</text>
</comment>
<organism evidence="1 2">
    <name type="scientific">Duganella guangzhouensis</name>
    <dbReference type="NCBI Taxonomy" id="2666084"/>
    <lineage>
        <taxon>Bacteria</taxon>
        <taxon>Pseudomonadati</taxon>
        <taxon>Pseudomonadota</taxon>
        <taxon>Betaproteobacteria</taxon>
        <taxon>Burkholderiales</taxon>
        <taxon>Oxalobacteraceae</taxon>
        <taxon>Telluria group</taxon>
        <taxon>Duganella</taxon>
    </lineage>
</organism>
<dbReference type="RefSeq" id="WP_154378542.1">
    <property type="nucleotide sequence ID" value="NZ_WKJK01000008.1"/>
</dbReference>
<dbReference type="InterPro" id="IPR029057">
    <property type="entry name" value="PRTase-like"/>
</dbReference>
<dbReference type="EMBL" id="WKJK01000008">
    <property type="protein sequence ID" value="MRW91799.1"/>
    <property type="molecule type" value="Genomic_DNA"/>
</dbReference>
<dbReference type="InterPro" id="IPR000836">
    <property type="entry name" value="PRTase_dom"/>
</dbReference>
<dbReference type="CDD" id="cd06223">
    <property type="entry name" value="PRTases_typeI"/>
    <property type="match status" value="1"/>
</dbReference>
<protein>
    <submittedName>
        <fullName evidence="1">Uncharacterized protein</fullName>
    </submittedName>
</protein>